<name>A0A328FAB5_9BACT</name>
<dbReference type="InterPro" id="IPR036869">
    <property type="entry name" value="J_dom_sf"/>
</dbReference>
<evidence type="ECO:0000259" key="2">
    <source>
        <dbReference type="PROSITE" id="PS50076"/>
    </source>
</evidence>
<dbReference type="AlphaFoldDB" id="A0A328FAB5"/>
<dbReference type="Gene3D" id="1.10.287.110">
    <property type="entry name" value="DnaJ domain"/>
    <property type="match status" value="1"/>
</dbReference>
<evidence type="ECO:0000313" key="3">
    <source>
        <dbReference type="EMBL" id="RAM01604.1"/>
    </source>
</evidence>
<sequence length="250" mass="29288">MNQYSTASELFDACGVLFGPDVEVSIEFLKYLQPSGIKDAYRCQAFKTHPDRAAALDQDEEFLNDRFKTLTQAYERLIAAIKGNGRVLVQQSKPRPPERRPGYRKPAKKPNPYSEKDHFYSNKGTVPKRKLLIGQYLYYSGYISWNTLIKIIVRQRRDRPPIGQIATNWGLIDSDQLQYILANRKFSEKFGEYAVRNEYFTQRNLLALLYKQKKLQRPIGHYLLKYGFRPDILERLVKKQKIHNRSATFK</sequence>
<feature type="region of interest" description="Disordered" evidence="1">
    <location>
        <begin position="90"/>
        <end position="120"/>
    </location>
</feature>
<gene>
    <name evidence="3" type="ORF">DO021_12525</name>
</gene>
<dbReference type="CDD" id="cd06257">
    <property type="entry name" value="DnaJ"/>
    <property type="match status" value="1"/>
</dbReference>
<dbReference type="Proteomes" id="UP000248798">
    <property type="component" value="Unassembled WGS sequence"/>
</dbReference>
<dbReference type="EMBL" id="QLNI01000024">
    <property type="protein sequence ID" value="RAM01604.1"/>
    <property type="molecule type" value="Genomic_DNA"/>
</dbReference>
<comment type="caution">
    <text evidence="3">The sequence shown here is derived from an EMBL/GenBank/DDBJ whole genome shotgun (WGS) entry which is preliminary data.</text>
</comment>
<dbReference type="RefSeq" id="WP_146617238.1">
    <property type="nucleotide sequence ID" value="NZ_QLNI01000024.1"/>
</dbReference>
<proteinExistence type="predicted"/>
<reference evidence="3 4" key="1">
    <citation type="submission" date="2018-06" db="EMBL/GenBank/DDBJ databases">
        <title>Complete Genome Sequence of Desulfobacter hydrogenophilus (DSM3380).</title>
        <authorList>
            <person name="Marietou A."/>
            <person name="Schreiber L."/>
            <person name="Marshall I."/>
            <person name="Jorgensen B."/>
        </authorList>
    </citation>
    <scope>NUCLEOTIDE SEQUENCE [LARGE SCALE GENOMIC DNA]</scope>
    <source>
        <strain evidence="3 4">DSM 3380</strain>
    </source>
</reference>
<dbReference type="PROSITE" id="PS50076">
    <property type="entry name" value="DNAJ_2"/>
    <property type="match status" value="1"/>
</dbReference>
<evidence type="ECO:0000256" key="1">
    <source>
        <dbReference type="SAM" id="MobiDB-lite"/>
    </source>
</evidence>
<accession>A0A328FAB5</accession>
<feature type="domain" description="J" evidence="2">
    <location>
        <begin position="9"/>
        <end position="93"/>
    </location>
</feature>
<dbReference type="InterPro" id="IPR001623">
    <property type="entry name" value="DnaJ_domain"/>
</dbReference>
<protein>
    <recommendedName>
        <fullName evidence="2">J domain-containing protein</fullName>
    </recommendedName>
</protein>
<evidence type="ECO:0000313" key="4">
    <source>
        <dbReference type="Proteomes" id="UP000248798"/>
    </source>
</evidence>
<organism evidence="3 4">
    <name type="scientific">Desulfobacter hydrogenophilus</name>
    <dbReference type="NCBI Taxonomy" id="2291"/>
    <lineage>
        <taxon>Bacteria</taxon>
        <taxon>Pseudomonadati</taxon>
        <taxon>Thermodesulfobacteriota</taxon>
        <taxon>Desulfobacteria</taxon>
        <taxon>Desulfobacterales</taxon>
        <taxon>Desulfobacteraceae</taxon>
        <taxon>Desulfobacter</taxon>
    </lineage>
</organism>
<dbReference type="SUPFAM" id="SSF46565">
    <property type="entry name" value="Chaperone J-domain"/>
    <property type="match status" value="1"/>
</dbReference>